<dbReference type="EMBL" id="UAQE01000001">
    <property type="protein sequence ID" value="SPU00858.1"/>
    <property type="molecule type" value="Genomic_DNA"/>
</dbReference>
<dbReference type="InterPro" id="IPR056085">
    <property type="entry name" value="DUF7668"/>
</dbReference>
<dbReference type="Pfam" id="PF24705">
    <property type="entry name" value="DUF7668"/>
    <property type="match status" value="1"/>
</dbReference>
<proteinExistence type="predicted"/>
<evidence type="ECO:0000313" key="2">
    <source>
        <dbReference type="EMBL" id="SPU00858.1"/>
    </source>
</evidence>
<dbReference type="RefSeq" id="WP_112117942.1">
    <property type="nucleotide sequence ID" value="NZ_UAQE01000001.1"/>
</dbReference>
<organism evidence="2 3">
    <name type="scientific">Lysinibacillus capsici</name>
    <dbReference type="NCBI Taxonomy" id="2115968"/>
    <lineage>
        <taxon>Bacteria</taxon>
        <taxon>Bacillati</taxon>
        <taxon>Bacillota</taxon>
        <taxon>Bacilli</taxon>
        <taxon>Bacillales</taxon>
        <taxon>Bacillaceae</taxon>
        <taxon>Lysinibacillus</taxon>
    </lineage>
</organism>
<feature type="domain" description="DUF7668" evidence="1">
    <location>
        <begin position="16"/>
        <end position="109"/>
    </location>
</feature>
<evidence type="ECO:0000313" key="3">
    <source>
        <dbReference type="Proteomes" id="UP000251431"/>
    </source>
</evidence>
<name>A0A2X0Y4A1_9BACI</name>
<sequence>MQMKDKIRALTKMTLDDLVHNRYEKLQQEKILTEDTAIFLQEVFALQGTLTWPLDEASVAIDVYEMNDQSCFTTEIRYLWFDDEESAVVLFCKAYTNANQTEITAFMIDAVDA</sequence>
<reference evidence="2 3" key="1">
    <citation type="submission" date="2018-06" db="EMBL/GenBank/DDBJ databases">
        <authorList>
            <consortium name="Pathogen Informatics"/>
            <person name="Doyle S."/>
        </authorList>
    </citation>
    <scope>NUCLEOTIDE SEQUENCE [LARGE SCALE GENOMIC DNA]</scope>
    <source>
        <strain evidence="2 3">NCTC7582</strain>
    </source>
</reference>
<dbReference type="Proteomes" id="UP000251431">
    <property type="component" value="Unassembled WGS sequence"/>
</dbReference>
<evidence type="ECO:0000259" key="1">
    <source>
        <dbReference type="Pfam" id="PF24705"/>
    </source>
</evidence>
<protein>
    <recommendedName>
        <fullName evidence="1">DUF7668 domain-containing protein</fullName>
    </recommendedName>
</protein>
<gene>
    <name evidence="2" type="ORF">NCTC7582_03657</name>
</gene>
<dbReference type="AlphaFoldDB" id="A0A2X0Y4A1"/>
<accession>A0A2X0Y4A1</accession>